<dbReference type="KEGG" id="sinu:IMZ28_08580"/>
<keyword evidence="1" id="KW-0732">Signal</keyword>
<gene>
    <name evidence="2" type="ORF">IMZ28_08580</name>
</gene>
<evidence type="ECO:0000313" key="3">
    <source>
        <dbReference type="Proteomes" id="UP000595074"/>
    </source>
</evidence>
<dbReference type="SUPFAM" id="SSF75169">
    <property type="entry name" value="DsrEFH-like"/>
    <property type="match status" value="1"/>
</dbReference>
<dbReference type="Gene3D" id="3.40.1260.10">
    <property type="entry name" value="DsrEFH-like"/>
    <property type="match status" value="1"/>
</dbReference>
<protein>
    <submittedName>
        <fullName evidence="2">DsrE family protein</fullName>
    </submittedName>
</protein>
<dbReference type="EMBL" id="CP063164">
    <property type="protein sequence ID" value="QOR61486.1"/>
    <property type="molecule type" value="Genomic_DNA"/>
</dbReference>
<evidence type="ECO:0000256" key="1">
    <source>
        <dbReference type="SAM" id="SignalP"/>
    </source>
</evidence>
<dbReference type="Pfam" id="PF02635">
    <property type="entry name" value="DsrE"/>
    <property type="match status" value="1"/>
</dbReference>
<accession>A0A7M1S2D0</accession>
<sequence length="148" mass="16807">MKHIIISILLLFTYSNADTEFADPKPSIDNPRQFIFPITSGDEHQISHVLSSASNVMKFYGPEKCEIVIVCYSQGIKTVLSKAYFFDKDIQKRVRSLMTYDVEFIACGNTMKTYGIGKNELLKGVDVVTAGIVELIERQLRGYIYIRP</sequence>
<proteinExistence type="predicted"/>
<dbReference type="InterPro" id="IPR027396">
    <property type="entry name" value="DsrEFH-like"/>
</dbReference>
<organism evidence="2 3">
    <name type="scientific">Sulfurovum indicum</name>
    <dbReference type="NCBI Taxonomy" id="2779528"/>
    <lineage>
        <taxon>Bacteria</taxon>
        <taxon>Pseudomonadati</taxon>
        <taxon>Campylobacterota</taxon>
        <taxon>Epsilonproteobacteria</taxon>
        <taxon>Campylobacterales</taxon>
        <taxon>Sulfurovaceae</taxon>
        <taxon>Sulfurovum</taxon>
    </lineage>
</organism>
<reference evidence="2 3" key="1">
    <citation type="submission" date="2020-10" db="EMBL/GenBank/DDBJ databases">
        <title>The genome of sulfurovum sp.</title>
        <authorList>
            <person name="Xie S."/>
            <person name="Shao Z."/>
            <person name="Jiang L."/>
        </authorList>
    </citation>
    <scope>NUCLEOTIDE SEQUENCE [LARGE SCALE GENOMIC DNA]</scope>
    <source>
        <strain evidence="2 3">ST-419</strain>
    </source>
</reference>
<feature type="chain" id="PRO_5029790367" evidence="1">
    <location>
        <begin position="18"/>
        <end position="148"/>
    </location>
</feature>
<dbReference type="InterPro" id="IPR003787">
    <property type="entry name" value="Sulphur_relay_DsrE/F-like"/>
</dbReference>
<keyword evidence="3" id="KW-1185">Reference proteome</keyword>
<dbReference type="RefSeq" id="WP_197548160.1">
    <property type="nucleotide sequence ID" value="NZ_CP063164.1"/>
</dbReference>
<evidence type="ECO:0000313" key="2">
    <source>
        <dbReference type="EMBL" id="QOR61486.1"/>
    </source>
</evidence>
<name>A0A7M1S2D0_9BACT</name>
<dbReference type="PANTHER" id="PTHR37691">
    <property type="entry name" value="BLR3518 PROTEIN"/>
    <property type="match status" value="1"/>
</dbReference>
<dbReference type="PANTHER" id="PTHR37691:SF1">
    <property type="entry name" value="BLR3518 PROTEIN"/>
    <property type="match status" value="1"/>
</dbReference>
<dbReference type="Proteomes" id="UP000595074">
    <property type="component" value="Chromosome"/>
</dbReference>
<feature type="signal peptide" evidence="1">
    <location>
        <begin position="1"/>
        <end position="17"/>
    </location>
</feature>
<dbReference type="AlphaFoldDB" id="A0A7M1S2D0"/>